<feature type="domain" description="HTH tetR-type" evidence="5">
    <location>
        <begin position="9"/>
        <end position="69"/>
    </location>
</feature>
<dbReference type="Proteomes" id="UP000518878">
    <property type="component" value="Unassembled WGS sequence"/>
</dbReference>
<evidence type="ECO:0000256" key="3">
    <source>
        <dbReference type="ARBA" id="ARBA00023163"/>
    </source>
</evidence>
<dbReference type="GO" id="GO:0003677">
    <property type="term" value="F:DNA binding"/>
    <property type="evidence" value="ECO:0007669"/>
    <property type="project" value="UniProtKB-UniRule"/>
</dbReference>
<feature type="DNA-binding region" description="H-T-H motif" evidence="4">
    <location>
        <begin position="32"/>
        <end position="51"/>
    </location>
</feature>
<dbReference type="InterPro" id="IPR036271">
    <property type="entry name" value="Tet_transcr_reg_TetR-rel_C_sf"/>
</dbReference>
<dbReference type="InterPro" id="IPR009057">
    <property type="entry name" value="Homeodomain-like_sf"/>
</dbReference>
<evidence type="ECO:0000256" key="2">
    <source>
        <dbReference type="ARBA" id="ARBA00023125"/>
    </source>
</evidence>
<keyword evidence="2 4" id="KW-0238">DNA-binding</keyword>
<dbReference type="EMBL" id="JAAQTL010000001">
    <property type="protein sequence ID" value="NID14587.1"/>
    <property type="molecule type" value="Genomic_DNA"/>
</dbReference>
<evidence type="ECO:0000313" key="6">
    <source>
        <dbReference type="EMBL" id="NID14587.1"/>
    </source>
</evidence>
<gene>
    <name evidence="6" type="ORF">HBF32_03795</name>
</gene>
<keyword evidence="1" id="KW-0805">Transcription regulation</keyword>
<dbReference type="PANTHER" id="PTHR47506">
    <property type="entry name" value="TRANSCRIPTIONAL REGULATORY PROTEIN"/>
    <property type="match status" value="1"/>
</dbReference>
<dbReference type="RefSeq" id="WP_166698293.1">
    <property type="nucleotide sequence ID" value="NZ_JAAQTL010000001.1"/>
</dbReference>
<dbReference type="AlphaFoldDB" id="A0A7X5QSF8"/>
<dbReference type="PANTHER" id="PTHR47506:SF1">
    <property type="entry name" value="HTH-TYPE TRANSCRIPTIONAL REGULATOR YJDC"/>
    <property type="match status" value="1"/>
</dbReference>
<evidence type="ECO:0000259" key="5">
    <source>
        <dbReference type="PROSITE" id="PS50977"/>
    </source>
</evidence>
<accession>A0A7X5QSF8</accession>
<protein>
    <submittedName>
        <fullName evidence="6">TetR/AcrR family transcriptional regulator</fullName>
    </submittedName>
</protein>
<dbReference type="PROSITE" id="PS50977">
    <property type="entry name" value="HTH_TETR_2"/>
    <property type="match status" value="1"/>
</dbReference>
<evidence type="ECO:0000256" key="4">
    <source>
        <dbReference type="PROSITE-ProRule" id="PRU00335"/>
    </source>
</evidence>
<reference evidence="6 7" key="1">
    <citation type="journal article" date="2006" name="Int. J. Syst. Evol. Microbiol.">
        <title>Dyella yeojuensis sp. nov., isolated from greenhouse soil in Korea.</title>
        <authorList>
            <person name="Kim B.Y."/>
            <person name="Weon H.Y."/>
            <person name="Lee K.H."/>
            <person name="Seok S.J."/>
            <person name="Kwon S.W."/>
            <person name="Go S.J."/>
            <person name="Stackebrandt E."/>
        </authorList>
    </citation>
    <scope>NUCLEOTIDE SEQUENCE [LARGE SCALE GENOMIC DNA]</scope>
    <source>
        <strain evidence="6 7">DSM 17673</strain>
    </source>
</reference>
<comment type="caution">
    <text evidence="6">The sequence shown here is derived from an EMBL/GenBank/DDBJ whole genome shotgun (WGS) entry which is preliminary data.</text>
</comment>
<dbReference type="PRINTS" id="PR00455">
    <property type="entry name" value="HTHTETR"/>
</dbReference>
<keyword evidence="7" id="KW-1185">Reference proteome</keyword>
<dbReference type="Gene3D" id="1.10.357.10">
    <property type="entry name" value="Tetracycline Repressor, domain 2"/>
    <property type="match status" value="1"/>
</dbReference>
<name>A0A7X5QSF8_9GAMM</name>
<evidence type="ECO:0000313" key="7">
    <source>
        <dbReference type="Proteomes" id="UP000518878"/>
    </source>
</evidence>
<dbReference type="InterPro" id="IPR001647">
    <property type="entry name" value="HTH_TetR"/>
</dbReference>
<proteinExistence type="predicted"/>
<dbReference type="SUPFAM" id="SSF46689">
    <property type="entry name" value="Homeodomain-like"/>
    <property type="match status" value="1"/>
</dbReference>
<keyword evidence="3" id="KW-0804">Transcription</keyword>
<organism evidence="6 7">
    <name type="scientific">Luteibacter yeojuensis</name>
    <dbReference type="NCBI Taxonomy" id="345309"/>
    <lineage>
        <taxon>Bacteria</taxon>
        <taxon>Pseudomonadati</taxon>
        <taxon>Pseudomonadota</taxon>
        <taxon>Gammaproteobacteria</taxon>
        <taxon>Lysobacterales</taxon>
        <taxon>Rhodanobacteraceae</taxon>
        <taxon>Luteibacter</taxon>
    </lineage>
</organism>
<dbReference type="SUPFAM" id="SSF48498">
    <property type="entry name" value="Tetracyclin repressor-like, C-terminal domain"/>
    <property type="match status" value="1"/>
</dbReference>
<evidence type="ECO:0000256" key="1">
    <source>
        <dbReference type="ARBA" id="ARBA00023015"/>
    </source>
</evidence>
<sequence>MPATTNTPIPARQRILDTANRLFYGEGLRATGIDRIIAESGVAKMSFYRHFPAKRDLIVAFLERRRREWIDWFRAEVDARLAKKGAGLEVIADAMDSWFAQSDFRGCTFANTVAEGAHGEESIARVVADHETDIATYVEEVAGRLGLSRPGEVAEAVAVVMEGLVVRAQITGRYGDPAIGRMLLRGIAREHARTRPKS</sequence>
<dbReference type="Pfam" id="PF00440">
    <property type="entry name" value="TetR_N"/>
    <property type="match status" value="1"/>
</dbReference>